<dbReference type="NCBIfam" id="NF006695">
    <property type="entry name" value="PRK09243.1-2"/>
    <property type="match status" value="1"/>
</dbReference>
<dbReference type="PANTHER" id="PTHR11098">
    <property type="entry name" value="NICOTINATE PHOSPHORIBOSYLTRANSFERASE"/>
    <property type="match status" value="1"/>
</dbReference>
<evidence type="ECO:0000256" key="3">
    <source>
        <dbReference type="ARBA" id="ARBA00013236"/>
    </source>
</evidence>
<proteinExistence type="inferred from homology"/>
<dbReference type="CDD" id="cd01570">
    <property type="entry name" value="NAPRTase_A"/>
    <property type="match status" value="1"/>
</dbReference>
<organism evidence="15 16">
    <name type="scientific">Paenibacillus profundus</name>
    <dbReference type="NCBI Taxonomy" id="1173085"/>
    <lineage>
        <taxon>Bacteria</taxon>
        <taxon>Bacillati</taxon>
        <taxon>Bacillota</taxon>
        <taxon>Bacilli</taxon>
        <taxon>Bacillales</taxon>
        <taxon>Paenibacillaceae</taxon>
        <taxon>Paenibacillus</taxon>
    </lineage>
</organism>
<feature type="coiled-coil region" evidence="10">
    <location>
        <begin position="54"/>
        <end position="81"/>
    </location>
</feature>
<dbReference type="Pfam" id="PF17956">
    <property type="entry name" value="NAPRTase_C"/>
    <property type="match status" value="1"/>
</dbReference>
<evidence type="ECO:0000256" key="1">
    <source>
        <dbReference type="ARBA" id="ARBA00004952"/>
    </source>
</evidence>
<dbReference type="GO" id="GO:0004516">
    <property type="term" value="F:nicotinate phosphoribosyltransferase activity"/>
    <property type="evidence" value="ECO:0007669"/>
    <property type="project" value="UniProtKB-EC"/>
</dbReference>
<dbReference type="Proteomes" id="UP001199916">
    <property type="component" value="Unassembled WGS sequence"/>
</dbReference>
<feature type="region of interest" description="Disordered" evidence="11">
    <location>
        <begin position="488"/>
        <end position="508"/>
    </location>
</feature>
<dbReference type="PIRSF" id="PIRSF000484">
    <property type="entry name" value="NAPRT"/>
    <property type="match status" value="1"/>
</dbReference>
<dbReference type="InterPro" id="IPR041619">
    <property type="entry name" value="NAPRTase_C"/>
</dbReference>
<dbReference type="NCBIfam" id="NF006694">
    <property type="entry name" value="PRK09243.1-1"/>
    <property type="match status" value="1"/>
</dbReference>
<dbReference type="EC" id="6.3.4.21" evidence="3 9"/>
<dbReference type="NCBIfam" id="TIGR01513">
    <property type="entry name" value="NAPRTase_put"/>
    <property type="match status" value="1"/>
</dbReference>
<dbReference type="InterPro" id="IPR013785">
    <property type="entry name" value="Aldolase_TIM"/>
</dbReference>
<dbReference type="EMBL" id="JAJNBZ010000001">
    <property type="protein sequence ID" value="MCE5168162.1"/>
    <property type="molecule type" value="Genomic_DNA"/>
</dbReference>
<dbReference type="Pfam" id="PF04095">
    <property type="entry name" value="NAPRTase"/>
    <property type="match status" value="1"/>
</dbReference>
<keyword evidence="6 9" id="KW-0662">Pyridine nucleotide biosynthesis</keyword>
<evidence type="ECO:0000256" key="5">
    <source>
        <dbReference type="ARBA" id="ARBA00022598"/>
    </source>
</evidence>
<dbReference type="NCBIfam" id="NF009131">
    <property type="entry name" value="PRK12484.1"/>
    <property type="match status" value="1"/>
</dbReference>
<comment type="catalytic activity">
    <reaction evidence="8 9">
        <text>5-phospho-alpha-D-ribose 1-diphosphate + nicotinate + ATP + H2O = nicotinate beta-D-ribonucleotide + ADP + phosphate + diphosphate</text>
        <dbReference type="Rhea" id="RHEA:36163"/>
        <dbReference type="ChEBI" id="CHEBI:15377"/>
        <dbReference type="ChEBI" id="CHEBI:30616"/>
        <dbReference type="ChEBI" id="CHEBI:32544"/>
        <dbReference type="ChEBI" id="CHEBI:33019"/>
        <dbReference type="ChEBI" id="CHEBI:43474"/>
        <dbReference type="ChEBI" id="CHEBI:57502"/>
        <dbReference type="ChEBI" id="CHEBI:58017"/>
        <dbReference type="ChEBI" id="CHEBI:456216"/>
        <dbReference type="EC" id="6.3.4.21"/>
    </reaction>
</comment>
<keyword evidence="10" id="KW-0175">Coiled coil</keyword>
<dbReference type="InterPro" id="IPR007229">
    <property type="entry name" value="Nic_PRibTrfase-Fam"/>
</dbReference>
<comment type="caution">
    <text evidence="15">The sequence shown here is derived from an EMBL/GenBank/DDBJ whole genome shotgun (WGS) entry which is preliminary data.</text>
</comment>
<comment type="similarity">
    <text evidence="2 9">Belongs to the NAPRTase family.</text>
</comment>
<feature type="domain" description="Nicotinate phosphoribosyltransferase N-terminal" evidence="13">
    <location>
        <begin position="7"/>
        <end position="132"/>
    </location>
</feature>
<dbReference type="InterPro" id="IPR006405">
    <property type="entry name" value="Nic_PRibTrfase_pncB"/>
</dbReference>
<evidence type="ECO:0000256" key="7">
    <source>
        <dbReference type="ARBA" id="ARBA00022679"/>
    </source>
</evidence>
<dbReference type="InterPro" id="IPR036068">
    <property type="entry name" value="Nicotinate_pribotase-like_C"/>
</dbReference>
<dbReference type="GO" id="GO:0016757">
    <property type="term" value="F:glycosyltransferase activity"/>
    <property type="evidence" value="ECO:0007669"/>
    <property type="project" value="UniProtKB-KW"/>
</dbReference>
<evidence type="ECO:0000259" key="13">
    <source>
        <dbReference type="Pfam" id="PF17767"/>
    </source>
</evidence>
<evidence type="ECO:0000256" key="11">
    <source>
        <dbReference type="SAM" id="MobiDB-lite"/>
    </source>
</evidence>
<evidence type="ECO:0000256" key="4">
    <source>
        <dbReference type="ARBA" id="ARBA00022553"/>
    </source>
</evidence>
<gene>
    <name evidence="15" type="ORF">LQV63_02350</name>
</gene>
<evidence type="ECO:0000259" key="12">
    <source>
        <dbReference type="Pfam" id="PF04095"/>
    </source>
</evidence>
<dbReference type="PANTHER" id="PTHR11098:SF1">
    <property type="entry name" value="NICOTINATE PHOSPHORIBOSYLTRANSFERASE"/>
    <property type="match status" value="1"/>
</dbReference>
<keyword evidence="7 9" id="KW-0808">Transferase</keyword>
<evidence type="ECO:0000313" key="16">
    <source>
        <dbReference type="Proteomes" id="UP001199916"/>
    </source>
</evidence>
<evidence type="ECO:0000313" key="15">
    <source>
        <dbReference type="EMBL" id="MCE5168162.1"/>
    </source>
</evidence>
<dbReference type="InterPro" id="IPR040727">
    <property type="entry name" value="NAPRTase_N"/>
</dbReference>
<dbReference type="InterPro" id="IPR041525">
    <property type="entry name" value="N/Namide_PRibTrfase"/>
</dbReference>
<comment type="pathway">
    <text evidence="1 9">Cofactor biosynthesis; NAD(+) biosynthesis; nicotinate D-ribonucleotide from nicotinate: step 1/1.</text>
</comment>
<evidence type="ECO:0000256" key="2">
    <source>
        <dbReference type="ARBA" id="ARBA00010897"/>
    </source>
</evidence>
<evidence type="ECO:0000256" key="6">
    <source>
        <dbReference type="ARBA" id="ARBA00022642"/>
    </source>
</evidence>
<dbReference type="Pfam" id="PF17767">
    <property type="entry name" value="NAPRTase_N"/>
    <property type="match status" value="1"/>
</dbReference>
<evidence type="ECO:0000259" key="14">
    <source>
        <dbReference type="Pfam" id="PF17956"/>
    </source>
</evidence>
<feature type="domain" description="Nicotinate/nicotinamide phosphoribosyltransferase" evidence="12">
    <location>
        <begin position="153"/>
        <end position="353"/>
    </location>
</feature>
<dbReference type="SUPFAM" id="SSF51690">
    <property type="entry name" value="Nicotinate/Quinolinate PRTase C-terminal domain-like"/>
    <property type="match status" value="1"/>
</dbReference>
<comment type="function">
    <text evidence="9">Catalyzes the first step in the biosynthesis of NAD from nicotinic acid, the ATP-dependent synthesis of beta-nicotinate D-ribonucleotide from nicotinate and 5-phospho-D-ribose 1-phosphate.</text>
</comment>
<reference evidence="15 16" key="1">
    <citation type="submission" date="2021-11" db="EMBL/GenBank/DDBJ databases">
        <title>Draft genome sequence of Paenibacillus profundus YoMME, a new Gram-positive bacteria with exoelectrogenic properties.</title>
        <authorList>
            <person name="Hubenova Y."/>
            <person name="Hubenova E."/>
            <person name="Manasiev Y."/>
            <person name="Peykov S."/>
            <person name="Mitov M."/>
        </authorList>
    </citation>
    <scope>NUCLEOTIDE SEQUENCE [LARGE SCALE GENOMIC DNA]</scope>
    <source>
        <strain evidence="15 16">YoMME</strain>
    </source>
</reference>
<evidence type="ECO:0000256" key="8">
    <source>
        <dbReference type="ARBA" id="ARBA00048668"/>
    </source>
</evidence>
<dbReference type="Gene3D" id="3.20.20.70">
    <property type="entry name" value="Aldolase class I"/>
    <property type="match status" value="1"/>
</dbReference>
<feature type="domain" description="Nicotinate phosphoribosyltransferase C-terminal" evidence="14">
    <location>
        <begin position="359"/>
        <end position="470"/>
    </location>
</feature>
<name>A0ABS8YB39_9BACL</name>
<keyword evidence="5 9" id="KW-0436">Ligase</keyword>
<evidence type="ECO:0000256" key="10">
    <source>
        <dbReference type="SAM" id="Coils"/>
    </source>
</evidence>
<protein>
    <recommendedName>
        <fullName evidence="3 9">Nicotinate phosphoribosyltransferase</fullName>
        <ecNumber evidence="3 9">6.3.4.21</ecNumber>
    </recommendedName>
</protein>
<dbReference type="RefSeq" id="WP_019425091.1">
    <property type="nucleotide sequence ID" value="NZ_JAJNBZ010000001.1"/>
</dbReference>
<accession>A0ABS8YB39</accession>
<keyword evidence="4" id="KW-0597">Phosphoprotein</keyword>
<keyword evidence="15" id="KW-0328">Glycosyltransferase</keyword>
<keyword evidence="16" id="KW-1185">Reference proteome</keyword>
<evidence type="ECO:0000256" key="9">
    <source>
        <dbReference type="RuleBase" id="RU365100"/>
    </source>
</evidence>
<sequence>MNTSMALHTDKYQINMMYAHWKHGTHNQHTVFEAFFRKLPFHNGYAVFAGLERIVEYIEQLRFMEEDIEYLSEQEEQYDAEFLEELRNFRFTGHIDAVREGTLVFANEPLIRVEGRVFETQLIETALLNFMNFQTLIATKASRIKQVAHNDILMEFGTRRAQEADAALWGARAAYLAGFHATSNMLAGRRFGIPTKGTHAHAWVQSFEDEREAFEVFSEALPNQVTLLVDTYDTLHSGIPNAIQIGLELKKRGKELQAIRLDSGDIAYLSIQARNMLDEAGLTDVQICASNDLDEYTISDLKLQGARVDLWGVGTQLITASDQPSLGGVYKLVSREVRGEMHPTIKISANPEKVTTPGKKDVYRIIHKKKKKAIADYICLSEEDDVERRSKIKLFDPIHPYMHKYVDQYDAERLLQPVYRDGELLYSRPSLEEIRDYHKQQLQLFWPEYLRKTNPERYHVDISMKAWELKRDMIEAYVQEKEARRVFQTDTGDGGEDGADDHNNGNAR</sequence>
<dbReference type="SUPFAM" id="SSF54675">
    <property type="entry name" value="Nicotinate/Quinolinate PRTase N-terminal domain-like"/>
    <property type="match status" value="1"/>
</dbReference>
<dbReference type="Gene3D" id="3.20.140.10">
    <property type="entry name" value="nicotinate phosphoribosyltransferase"/>
    <property type="match status" value="1"/>
</dbReference>
<comment type="PTM">
    <text evidence="9">Transiently phosphorylated on a His residue during the reaction cycle. Phosphorylation strongly increases the affinity for substrates and increases the rate of nicotinate D-ribonucleotide production. Dephosphorylation regenerates the low-affinity form of the enzyme, leading to product release.</text>
</comment>